<dbReference type="Pfam" id="PF10745">
    <property type="entry name" value="DUF2530"/>
    <property type="match status" value="1"/>
</dbReference>
<dbReference type="EMBL" id="BAAAHE010000011">
    <property type="protein sequence ID" value="GAA0614476.1"/>
    <property type="molecule type" value="Genomic_DNA"/>
</dbReference>
<evidence type="ECO:0000313" key="2">
    <source>
        <dbReference type="EMBL" id="GAA0614476.1"/>
    </source>
</evidence>
<protein>
    <recommendedName>
        <fullName evidence="4">DUF2530 domain-containing protein</fullName>
    </recommendedName>
</protein>
<keyword evidence="1" id="KW-0472">Membrane</keyword>
<gene>
    <name evidence="2" type="ORF">GCM10009547_15400</name>
</gene>
<keyword evidence="1" id="KW-0812">Transmembrane</keyword>
<sequence length="76" mass="8601">MEVDESVVVAIGTAAWFVAWAVLLVFHGRLEDNGNEWYLWTAAAGFGLGCWGWWLTRRRVEARRAGRRRRAAGPTP</sequence>
<dbReference type="InterPro" id="IPR019681">
    <property type="entry name" value="DUF2530"/>
</dbReference>
<keyword evidence="1" id="KW-1133">Transmembrane helix</keyword>
<organism evidence="2 3">
    <name type="scientific">Sporichthya brevicatena</name>
    <dbReference type="NCBI Taxonomy" id="171442"/>
    <lineage>
        <taxon>Bacteria</taxon>
        <taxon>Bacillati</taxon>
        <taxon>Actinomycetota</taxon>
        <taxon>Actinomycetes</taxon>
        <taxon>Sporichthyales</taxon>
        <taxon>Sporichthyaceae</taxon>
        <taxon>Sporichthya</taxon>
    </lineage>
</organism>
<evidence type="ECO:0008006" key="4">
    <source>
        <dbReference type="Google" id="ProtNLM"/>
    </source>
</evidence>
<name>A0ABP3RPY2_9ACTN</name>
<accession>A0ABP3RPY2</accession>
<evidence type="ECO:0000313" key="3">
    <source>
        <dbReference type="Proteomes" id="UP001500957"/>
    </source>
</evidence>
<keyword evidence="3" id="KW-1185">Reference proteome</keyword>
<dbReference type="Proteomes" id="UP001500957">
    <property type="component" value="Unassembled WGS sequence"/>
</dbReference>
<comment type="caution">
    <text evidence="2">The sequence shown here is derived from an EMBL/GenBank/DDBJ whole genome shotgun (WGS) entry which is preliminary data.</text>
</comment>
<feature type="transmembrane region" description="Helical" evidence="1">
    <location>
        <begin position="7"/>
        <end position="25"/>
    </location>
</feature>
<evidence type="ECO:0000256" key="1">
    <source>
        <dbReference type="SAM" id="Phobius"/>
    </source>
</evidence>
<reference evidence="3" key="1">
    <citation type="journal article" date="2019" name="Int. J. Syst. Evol. Microbiol.">
        <title>The Global Catalogue of Microorganisms (GCM) 10K type strain sequencing project: providing services to taxonomists for standard genome sequencing and annotation.</title>
        <authorList>
            <consortium name="The Broad Institute Genomics Platform"/>
            <consortium name="The Broad Institute Genome Sequencing Center for Infectious Disease"/>
            <person name="Wu L."/>
            <person name="Ma J."/>
        </authorList>
    </citation>
    <scope>NUCLEOTIDE SEQUENCE [LARGE SCALE GENOMIC DNA]</scope>
    <source>
        <strain evidence="3">JCM 10671</strain>
    </source>
</reference>
<feature type="transmembrane region" description="Helical" evidence="1">
    <location>
        <begin position="37"/>
        <end position="55"/>
    </location>
</feature>
<proteinExistence type="predicted"/>